<dbReference type="Proteomes" id="UP000006906">
    <property type="component" value="Chromosome 10"/>
</dbReference>
<feature type="region of interest" description="Disordered" evidence="1">
    <location>
        <begin position="565"/>
        <end position="623"/>
    </location>
</feature>
<dbReference type="Gramene" id="PNW77341">
    <property type="protein sequence ID" value="PNW77341"/>
    <property type="gene ID" value="CHLRE_10g432350v5"/>
</dbReference>
<feature type="compositionally biased region" description="Low complexity" evidence="1">
    <location>
        <begin position="784"/>
        <end position="793"/>
    </location>
</feature>
<feature type="region of interest" description="Disordered" evidence="1">
    <location>
        <begin position="95"/>
        <end position="138"/>
    </location>
</feature>
<feature type="region of interest" description="Disordered" evidence="1">
    <location>
        <begin position="161"/>
        <end position="289"/>
    </location>
</feature>
<feature type="compositionally biased region" description="Polar residues" evidence="1">
    <location>
        <begin position="474"/>
        <end position="488"/>
    </location>
</feature>
<evidence type="ECO:0000313" key="3">
    <source>
        <dbReference type="EMBL" id="PNW77341.1"/>
    </source>
</evidence>
<feature type="region of interest" description="Disordered" evidence="1">
    <location>
        <begin position="1820"/>
        <end position="1915"/>
    </location>
</feature>
<keyword evidence="2" id="KW-0472">Membrane</keyword>
<feature type="compositionally biased region" description="Pro residues" evidence="1">
    <location>
        <begin position="269"/>
        <end position="285"/>
    </location>
</feature>
<feature type="compositionally biased region" description="Low complexity" evidence="1">
    <location>
        <begin position="1448"/>
        <end position="1458"/>
    </location>
</feature>
<feature type="region of interest" description="Disordered" evidence="1">
    <location>
        <begin position="396"/>
        <end position="550"/>
    </location>
</feature>
<name>A0A2K3D9Y4_CHLRE</name>
<dbReference type="EMBL" id="CM008971">
    <property type="protein sequence ID" value="PNW77341.1"/>
    <property type="molecule type" value="Genomic_DNA"/>
</dbReference>
<feature type="compositionally biased region" description="Low complexity" evidence="1">
    <location>
        <begin position="504"/>
        <end position="514"/>
    </location>
</feature>
<keyword evidence="2" id="KW-1133">Transmembrane helix</keyword>
<feature type="compositionally biased region" description="Basic and acidic residues" evidence="1">
    <location>
        <begin position="1714"/>
        <end position="1723"/>
    </location>
</feature>
<dbReference type="OrthoDB" id="560413at2759"/>
<feature type="compositionally biased region" description="Acidic residues" evidence="1">
    <location>
        <begin position="1686"/>
        <end position="1695"/>
    </location>
</feature>
<feature type="region of interest" description="Disordered" evidence="1">
    <location>
        <begin position="1667"/>
        <end position="1752"/>
    </location>
</feature>
<gene>
    <name evidence="3" type="ORF">CHLRE_10g432350v5</name>
</gene>
<feature type="compositionally biased region" description="Acidic residues" evidence="1">
    <location>
        <begin position="1877"/>
        <end position="1896"/>
    </location>
</feature>
<feature type="region of interest" description="Disordered" evidence="1">
    <location>
        <begin position="1334"/>
        <end position="1387"/>
    </location>
</feature>
<dbReference type="ExpressionAtlas" id="A0A2K3D9Y4">
    <property type="expression patterns" value="baseline and differential"/>
</dbReference>
<dbReference type="RefSeq" id="XP_042920061.1">
    <property type="nucleotide sequence ID" value="XM_043066663.1"/>
</dbReference>
<feature type="compositionally biased region" description="Basic and acidic residues" evidence="1">
    <location>
        <begin position="1430"/>
        <end position="1444"/>
    </location>
</feature>
<organism evidence="3 4">
    <name type="scientific">Chlamydomonas reinhardtii</name>
    <name type="common">Chlamydomonas smithii</name>
    <dbReference type="NCBI Taxonomy" id="3055"/>
    <lineage>
        <taxon>Eukaryota</taxon>
        <taxon>Viridiplantae</taxon>
        <taxon>Chlorophyta</taxon>
        <taxon>core chlorophytes</taxon>
        <taxon>Chlorophyceae</taxon>
        <taxon>CS clade</taxon>
        <taxon>Chlamydomonadales</taxon>
        <taxon>Chlamydomonadaceae</taxon>
        <taxon>Chlamydomonas</taxon>
    </lineage>
</organism>
<dbReference type="InParanoid" id="A0A2K3D9Y4"/>
<protein>
    <submittedName>
        <fullName evidence="3">Uncharacterized protein</fullName>
    </submittedName>
</protein>
<feature type="compositionally biased region" description="Low complexity" evidence="1">
    <location>
        <begin position="176"/>
        <end position="202"/>
    </location>
</feature>
<dbReference type="GeneID" id="5728052"/>
<dbReference type="KEGG" id="cre:CHLRE_10g432350v5"/>
<evidence type="ECO:0000313" key="4">
    <source>
        <dbReference type="Proteomes" id="UP000006906"/>
    </source>
</evidence>
<feature type="compositionally biased region" description="Low complexity" evidence="1">
    <location>
        <begin position="1737"/>
        <end position="1749"/>
    </location>
</feature>
<feature type="compositionally biased region" description="Low complexity" evidence="1">
    <location>
        <begin position="598"/>
        <end position="623"/>
    </location>
</feature>
<feature type="compositionally biased region" description="Low complexity" evidence="1">
    <location>
        <begin position="1417"/>
        <end position="1429"/>
    </location>
</feature>
<feature type="compositionally biased region" description="Gly residues" evidence="1">
    <location>
        <begin position="840"/>
        <end position="852"/>
    </location>
</feature>
<sequence>MATLDDPPFLPGPMDMELARIRADQATAKFLPELLNSREFCERYEIRRRPSACARFTSGLFWVLAGAAVMLLAVLALPQLLLLLGGDVGRALSTRSSNGAPAAAWPAAAQQLSQQHLPNPHPYQNPSPHSSAGQHALGGGVAARVAGASVAVTRMLEAFGVQPGARPNNPHPESTAQQPAAPRGAGAPPADQMSWSEGAEADPPAPDAPTPPSSPPPPSPPSPPTGTAAAAPHSTDPTAKTDPVDDPDPVHSLAQERPAQTAHHRHTAPPVPKPAPPPLTPPPTSSPLSVTSLELRFACWQLQPPALRQQMEPAVPRTAVPNADVAAAAAAPVAPQPSPSAAPRIRAPRPLLAAFVVVSGLLVLTLAMLVTIAVSLAAPLADCLAVVLPAAGISDSPTEADPDESKTPSADASAIPPHSTDASTSTVTETSAVSAADPLAQPLPRSDSHSGLNPAARPQQLQAGGCSPVAHSPMESTAASGGTWSSRSGGVGEDGEDRAQPYTAAATCAGQSAARIKALAEEAGEQASDTTPATKWAKLETPSRAPSFRDQLLPLPEAFAVRSVAARVEPQSAALQPQTATPQLQASDRQTTPHRQELSTPSAGAATSGSAATSTSTGSRSRLPSVLRPLVAYGGTPVSQPPAAGGTGAACAAATPGAVSDGASPPLDATSTAAPWPFVYPDSVERARLTATPTASTTSTSGSEGVRAAAAAAAAAALTPAVWFGTAALAGPASVADDSDHPIFDLSHYDMNGDELPSPSPSTAWLPPRLSVLPRTAAEELAAVSGGASAAADGGAGRPPPQHRWRLAKKAVSLKLHAARRTATDTSAHRDSHNADSVSGGSGSGGSGGGLASGAAVNAALQAAADAADQIVETPRLAPATEQQLQLQRGPSLTLQLSEAVEMETPVWPPLYGRQARGAGAVAAAADPAEGEGGGACGDGEGGDDVESSGHFAAEALTLADCLSAARGSRGGCATPVAAAAASAAAVAAAAVGEMSPLGAWSSFGQPADLCNDRAVPGVLHRHVPRYVPVPIAAAAHSPSISSVLPAALHRAPELDREHVAAAAAAVATLQSLKHSARRLVEATRAGSYWRPQDGPESAGGADADQELRMAQTELHAAASQLKQLRLSAPSGSAPPAAAPARKALAFTPAATPFAAAAAAAAKMPRRPLADISAGAGSTPAGAPGWVDNRSSDSWASIGIRGLPHEAREIAAGDGDGSGAESASDSFLVTPAPRAPPVAPLPIRRSKIPLLTPASESAGAAATSPPVASMPQLHLGTAAVDVSTAATPGAAWVYAAGTPSASADSTGGLSSILAEVAAAAAAKAKQLGRKRLTDLVSPGDSASSGEGGRVRSGLPRLVPWPVLTATGSQQTRPPAPAPTPDSGTRAAPAIPFARSNLTSSVEQVQDLICGDDGGGSARSSSDGSSSAADSNKENCEPPAHESPRRRSSSSPASSSPASFHLAGHELPSDAEVQAFLAATALSQSPADAAAAASSPPLSPLESLLRVLPAAVEVLVVQLCALADLAAERQREVLAWHYQANACTVPLPFLADSGAAQAAPCTAAATAAAEQRSPISGDTFTAPSHDAAPVPADVTAVAAAAAAGGGLVATARCNSAEGRALALIGRLVDELLMVPSAEGLALELQAQAQQHEQAQQQLHAQDLFEVAEEPQVQEQPAEADDAREAQREEEEAEEVEGCSSSVGSVAEPSDGNRAVADKSEEEPRQQSAQLDSAVPEHPQQLAQPEPQAPADGYAGLTTAFLSYLEEEDAFSLWSPSNAAAALYHEWAAETPSAAAADRAAGPSPPSSIADLMLLLPVDEHTSKATPQSSSGSCDAGGAGMSGTATAAPPSPEPRRGDHDSGGGAYLRSVARARAAAGEEVEWQEGGQDDNDEEELGDWDAGSRVGAWAPGTFPHSNAPTPESTYPYLHGAAAAAAAATMAMPDFVSAAGSNGEDASPGDSAIGEQAATPVGPRLRVFAGMEANLPQVPGAPLADEELEAAAPPEDSGVTTEPPIDWAFAAADYADVMTPRDMSSEGSEAGGLLPFSYSAAALAAWSPMPDTPGSQRALWRPRLPGSADA</sequence>
<feature type="region of interest" description="Disordered" evidence="1">
    <location>
        <begin position="784"/>
        <end position="803"/>
    </location>
</feature>
<feature type="compositionally biased region" description="Low complexity" evidence="1">
    <location>
        <begin position="641"/>
        <end position="658"/>
    </location>
</feature>
<evidence type="ECO:0000256" key="1">
    <source>
        <dbReference type="SAM" id="MobiDB-lite"/>
    </source>
</evidence>
<feature type="compositionally biased region" description="Polar residues" evidence="1">
    <location>
        <begin position="573"/>
        <end position="590"/>
    </location>
</feature>
<feature type="region of interest" description="Disordered" evidence="1">
    <location>
        <begin position="2056"/>
        <end position="2078"/>
    </location>
</feature>
<feature type="compositionally biased region" description="Pro residues" evidence="1">
    <location>
        <begin position="203"/>
        <end position="224"/>
    </location>
</feature>
<feature type="region of interest" description="Disordered" evidence="1">
    <location>
        <begin position="1210"/>
        <end position="1241"/>
    </location>
</feature>
<feature type="region of interest" description="Disordered" evidence="1">
    <location>
        <begin position="818"/>
        <end position="852"/>
    </location>
</feature>
<feature type="region of interest" description="Disordered" evidence="1">
    <location>
        <begin position="641"/>
        <end position="665"/>
    </location>
</feature>
<feature type="transmembrane region" description="Helical" evidence="2">
    <location>
        <begin position="60"/>
        <end position="85"/>
    </location>
</feature>
<feature type="region of interest" description="Disordered" evidence="1">
    <location>
        <begin position="1407"/>
        <end position="1461"/>
    </location>
</feature>
<feature type="compositionally biased region" description="Low complexity" evidence="1">
    <location>
        <begin position="100"/>
        <end position="109"/>
    </location>
</feature>
<keyword evidence="4" id="KW-1185">Reference proteome</keyword>
<keyword evidence="2" id="KW-0812">Transmembrane</keyword>
<evidence type="ECO:0000256" key="2">
    <source>
        <dbReference type="SAM" id="Phobius"/>
    </source>
</evidence>
<accession>A0A2K3D9Y4</accession>
<proteinExistence type="predicted"/>
<feature type="transmembrane region" description="Helical" evidence="2">
    <location>
        <begin position="351"/>
        <end position="378"/>
    </location>
</feature>
<feature type="compositionally biased region" description="Low complexity" evidence="1">
    <location>
        <begin position="419"/>
        <end position="437"/>
    </location>
</feature>
<reference evidence="3 4" key="1">
    <citation type="journal article" date="2007" name="Science">
        <title>The Chlamydomonas genome reveals the evolution of key animal and plant functions.</title>
        <authorList>
            <person name="Merchant S.S."/>
            <person name="Prochnik S.E."/>
            <person name="Vallon O."/>
            <person name="Harris E.H."/>
            <person name="Karpowicz S.J."/>
            <person name="Witman G.B."/>
            <person name="Terry A."/>
            <person name="Salamov A."/>
            <person name="Fritz-Laylin L.K."/>
            <person name="Marechal-Drouard L."/>
            <person name="Marshall W.F."/>
            <person name="Qu L.H."/>
            <person name="Nelson D.R."/>
            <person name="Sanderfoot A.A."/>
            <person name="Spalding M.H."/>
            <person name="Kapitonov V.V."/>
            <person name="Ren Q."/>
            <person name="Ferris P."/>
            <person name="Lindquist E."/>
            <person name="Shapiro H."/>
            <person name="Lucas S.M."/>
            <person name="Grimwood J."/>
            <person name="Schmutz J."/>
            <person name="Cardol P."/>
            <person name="Cerutti H."/>
            <person name="Chanfreau G."/>
            <person name="Chen C.L."/>
            <person name="Cognat V."/>
            <person name="Croft M.T."/>
            <person name="Dent R."/>
            <person name="Dutcher S."/>
            <person name="Fernandez E."/>
            <person name="Fukuzawa H."/>
            <person name="Gonzalez-Ballester D."/>
            <person name="Gonzalez-Halphen D."/>
            <person name="Hallmann A."/>
            <person name="Hanikenne M."/>
            <person name="Hippler M."/>
            <person name="Inwood W."/>
            <person name="Jabbari K."/>
            <person name="Kalanon M."/>
            <person name="Kuras R."/>
            <person name="Lefebvre P.A."/>
            <person name="Lemaire S.D."/>
            <person name="Lobanov A.V."/>
            <person name="Lohr M."/>
            <person name="Manuell A."/>
            <person name="Meier I."/>
            <person name="Mets L."/>
            <person name="Mittag M."/>
            <person name="Mittelmeier T."/>
            <person name="Moroney J.V."/>
            <person name="Moseley J."/>
            <person name="Napoli C."/>
            <person name="Nedelcu A.M."/>
            <person name="Niyogi K."/>
            <person name="Novoselov S.V."/>
            <person name="Paulsen I.T."/>
            <person name="Pazour G."/>
            <person name="Purton S."/>
            <person name="Ral J.P."/>
            <person name="Riano-Pachon D.M."/>
            <person name="Riekhof W."/>
            <person name="Rymarquis L."/>
            <person name="Schroda M."/>
            <person name="Stern D."/>
            <person name="Umen J."/>
            <person name="Willows R."/>
            <person name="Wilson N."/>
            <person name="Zimmer S.L."/>
            <person name="Allmer J."/>
            <person name="Balk J."/>
            <person name="Bisova K."/>
            <person name="Chen C.J."/>
            <person name="Elias M."/>
            <person name="Gendler K."/>
            <person name="Hauser C."/>
            <person name="Lamb M.R."/>
            <person name="Ledford H."/>
            <person name="Long J.C."/>
            <person name="Minagawa J."/>
            <person name="Page M.D."/>
            <person name="Pan J."/>
            <person name="Pootakham W."/>
            <person name="Roje S."/>
            <person name="Rose A."/>
            <person name="Stahlberg E."/>
            <person name="Terauchi A.M."/>
            <person name="Yang P."/>
            <person name="Ball S."/>
            <person name="Bowler C."/>
            <person name="Dieckmann C.L."/>
            <person name="Gladyshev V.N."/>
            <person name="Green P."/>
            <person name="Jorgensen R."/>
            <person name="Mayfield S."/>
            <person name="Mueller-Roeber B."/>
            <person name="Rajamani S."/>
            <person name="Sayre R.T."/>
            <person name="Brokstein P."/>
            <person name="Dubchak I."/>
            <person name="Goodstein D."/>
            <person name="Hornick L."/>
            <person name="Huang Y.W."/>
            <person name="Jhaveri J."/>
            <person name="Luo Y."/>
            <person name="Martinez D."/>
            <person name="Ngau W.C."/>
            <person name="Otillar B."/>
            <person name="Poliakov A."/>
            <person name="Porter A."/>
            <person name="Szajkowski L."/>
            <person name="Werner G."/>
            <person name="Zhou K."/>
            <person name="Grigoriev I.V."/>
            <person name="Rokhsar D.S."/>
            <person name="Grossman A.R."/>
        </authorList>
    </citation>
    <scope>NUCLEOTIDE SEQUENCE [LARGE SCALE GENOMIC DNA]</scope>
    <source>
        <strain evidence="4">CC-503</strain>
    </source>
</reference>